<evidence type="ECO:0000256" key="5">
    <source>
        <dbReference type="ARBA" id="ARBA00022747"/>
    </source>
</evidence>
<evidence type="ECO:0000259" key="9">
    <source>
        <dbReference type="Pfam" id="PF12950"/>
    </source>
</evidence>
<comment type="catalytic activity">
    <reaction evidence="7">
        <text>a 2'-deoxyadenosine in DNA + S-adenosyl-L-methionine = an N(6)-methyl-2'-deoxyadenosine in DNA + S-adenosyl-L-homocysteine + H(+)</text>
        <dbReference type="Rhea" id="RHEA:15197"/>
        <dbReference type="Rhea" id="RHEA-COMP:12418"/>
        <dbReference type="Rhea" id="RHEA-COMP:12419"/>
        <dbReference type="ChEBI" id="CHEBI:15378"/>
        <dbReference type="ChEBI" id="CHEBI:57856"/>
        <dbReference type="ChEBI" id="CHEBI:59789"/>
        <dbReference type="ChEBI" id="CHEBI:90615"/>
        <dbReference type="ChEBI" id="CHEBI:90616"/>
        <dbReference type="EC" id="2.1.1.72"/>
    </reaction>
</comment>
<evidence type="ECO:0000256" key="2">
    <source>
        <dbReference type="ARBA" id="ARBA00022603"/>
    </source>
</evidence>
<dbReference type="PROSITE" id="PS00092">
    <property type="entry name" value="N6_MTASE"/>
    <property type="match status" value="1"/>
</dbReference>
<organism evidence="10 11">
    <name type="scientific">Cetobacterium somerae ATCC BAA-474</name>
    <dbReference type="NCBI Taxonomy" id="1319815"/>
    <lineage>
        <taxon>Bacteria</taxon>
        <taxon>Fusobacteriati</taxon>
        <taxon>Fusobacteriota</taxon>
        <taxon>Fusobacteriia</taxon>
        <taxon>Fusobacteriales</taxon>
        <taxon>Fusobacteriaceae</taxon>
        <taxon>Cetobacterium</taxon>
    </lineage>
</organism>
<dbReference type="RefSeq" id="WP_023052155.1">
    <property type="nucleotide sequence ID" value="NZ_CP173065.2"/>
</dbReference>
<dbReference type="GO" id="GO:0009307">
    <property type="term" value="P:DNA restriction-modification system"/>
    <property type="evidence" value="ECO:0007669"/>
    <property type="project" value="UniProtKB-KW"/>
</dbReference>
<evidence type="ECO:0000259" key="8">
    <source>
        <dbReference type="Pfam" id="PF07669"/>
    </source>
</evidence>
<keyword evidence="4" id="KW-0949">S-adenosyl-L-methionine</keyword>
<dbReference type="InterPro" id="IPR025931">
    <property type="entry name" value="TaqI_C"/>
</dbReference>
<accession>U7V555</accession>
<evidence type="ECO:0000256" key="7">
    <source>
        <dbReference type="ARBA" id="ARBA00047942"/>
    </source>
</evidence>
<evidence type="ECO:0000256" key="1">
    <source>
        <dbReference type="ARBA" id="ARBA00011900"/>
    </source>
</evidence>
<feature type="domain" description="Type II methyltransferase M.TaqI-like" evidence="8">
    <location>
        <begin position="91"/>
        <end position="201"/>
    </location>
</feature>
<dbReference type="EC" id="2.1.1.72" evidence="1"/>
<dbReference type="HOGENOM" id="CLU_025115_1_0_0"/>
<dbReference type="Proteomes" id="UP000017081">
    <property type="component" value="Unassembled WGS sequence"/>
</dbReference>
<dbReference type="PRINTS" id="PR00507">
    <property type="entry name" value="N12N6MTFRASE"/>
</dbReference>
<dbReference type="PATRIC" id="fig|1319815.3.peg.2514"/>
<dbReference type="InterPro" id="IPR029063">
    <property type="entry name" value="SAM-dependent_MTases_sf"/>
</dbReference>
<proteinExistence type="predicted"/>
<dbReference type="GO" id="GO:0009007">
    <property type="term" value="F:site-specific DNA-methyltransferase (adenine-specific) activity"/>
    <property type="evidence" value="ECO:0007669"/>
    <property type="project" value="UniProtKB-EC"/>
</dbReference>
<name>U7V555_9FUSO</name>
<dbReference type="AlphaFoldDB" id="U7V555"/>
<dbReference type="SUPFAM" id="SSF53335">
    <property type="entry name" value="S-adenosyl-L-methionine-dependent methyltransferases"/>
    <property type="match status" value="1"/>
</dbReference>
<evidence type="ECO:0000313" key="10">
    <source>
        <dbReference type="EMBL" id="ERT66279.1"/>
    </source>
</evidence>
<feature type="domain" description="TaqI-like C-terminal specificity" evidence="9">
    <location>
        <begin position="316"/>
        <end position="451"/>
    </location>
</feature>
<evidence type="ECO:0000313" key="11">
    <source>
        <dbReference type="Proteomes" id="UP000017081"/>
    </source>
</evidence>
<gene>
    <name evidence="10" type="ORF">HMPREF0202_02627</name>
</gene>
<dbReference type="InterPro" id="IPR050953">
    <property type="entry name" value="N4_N6_ade-DNA_methylase"/>
</dbReference>
<keyword evidence="11" id="KW-1185">Reference proteome</keyword>
<dbReference type="Pfam" id="PF07669">
    <property type="entry name" value="Eco57I"/>
    <property type="match status" value="1"/>
</dbReference>
<dbReference type="STRING" id="1319815.HMPREF0202_02627"/>
<dbReference type="eggNOG" id="COG0827">
    <property type="taxonomic scope" value="Bacteria"/>
</dbReference>
<keyword evidence="5" id="KW-0680">Restriction system</keyword>
<dbReference type="InterPro" id="IPR011639">
    <property type="entry name" value="MethylTrfase_TaqI-like_dom"/>
</dbReference>
<protein>
    <recommendedName>
        <fullName evidence="1">site-specific DNA-methyltransferase (adenine-specific)</fullName>
        <ecNumber evidence="1">2.1.1.72</ecNumber>
    </recommendedName>
</protein>
<evidence type="ECO:0000256" key="3">
    <source>
        <dbReference type="ARBA" id="ARBA00022679"/>
    </source>
</evidence>
<comment type="caution">
    <text evidence="10">The sequence shown here is derived from an EMBL/GenBank/DDBJ whole genome shotgun (WGS) entry which is preliminary data.</text>
</comment>
<keyword evidence="3" id="KW-0808">Transferase</keyword>
<evidence type="ECO:0000256" key="4">
    <source>
        <dbReference type="ARBA" id="ARBA00022691"/>
    </source>
</evidence>
<reference evidence="10 11" key="1">
    <citation type="submission" date="2013-08" db="EMBL/GenBank/DDBJ databases">
        <authorList>
            <person name="Weinstock G."/>
            <person name="Sodergren E."/>
            <person name="Wylie T."/>
            <person name="Fulton L."/>
            <person name="Fulton R."/>
            <person name="Fronick C."/>
            <person name="O'Laughlin M."/>
            <person name="Godfrey J."/>
            <person name="Miner T."/>
            <person name="Herter B."/>
            <person name="Appelbaum E."/>
            <person name="Cordes M."/>
            <person name="Lek S."/>
            <person name="Wollam A."/>
            <person name="Pepin K.H."/>
            <person name="Palsikar V.B."/>
            <person name="Mitreva M."/>
            <person name="Wilson R.K."/>
        </authorList>
    </citation>
    <scope>NUCLEOTIDE SEQUENCE [LARGE SCALE GENOMIC DNA]</scope>
    <source>
        <strain evidence="10 11">ATCC BAA-474</strain>
    </source>
</reference>
<dbReference type="PANTHER" id="PTHR33841:SF6">
    <property type="entry name" value="TYPE II METHYLTRANSFERASE M.HINDII"/>
    <property type="match status" value="1"/>
</dbReference>
<dbReference type="PANTHER" id="PTHR33841">
    <property type="entry name" value="DNA METHYLTRANSFERASE YEEA-RELATED"/>
    <property type="match status" value="1"/>
</dbReference>
<dbReference type="GO" id="GO:0032259">
    <property type="term" value="P:methylation"/>
    <property type="evidence" value="ECO:0007669"/>
    <property type="project" value="UniProtKB-KW"/>
</dbReference>
<dbReference type="CDD" id="cd02440">
    <property type="entry name" value="AdoMet_MTases"/>
    <property type="match status" value="1"/>
</dbReference>
<dbReference type="EMBL" id="AXZF01000144">
    <property type="protein sequence ID" value="ERT66279.1"/>
    <property type="molecule type" value="Genomic_DNA"/>
</dbReference>
<dbReference type="Pfam" id="PF12950">
    <property type="entry name" value="TaqI_C"/>
    <property type="match status" value="1"/>
</dbReference>
<dbReference type="InterPro" id="IPR002052">
    <property type="entry name" value="DNA_methylase_N6_adenine_CS"/>
</dbReference>
<keyword evidence="2" id="KW-0489">Methyltransferase</keyword>
<sequence>MEYNYKIYTPEKYASSMSKVALNKYLENNLKENILNIKVIDISCGSGNLLLAILEELLKISKEIFGEYKYSENWITGFDVDLNALKLLEKRAEALFFKYGVFGKLNLKECDSLYEKIEEKYDIVIGNPPYLGEKNHKEIFHTIKETDFGKKYYKPKMDYFYFFIDKGIDILKDSGILVYLTTNYWLKADSAEGIREKMKFEGSFFRLENYSYSIFKDAIGQHNIIFYWQKNRENLEISVNDDGIEYSIEQENIFTEEHSKIALIPPFWKENIKKIREKSNVVLGDLVNINQGIVSGADKVFVFDEYKEEFKKYLKPFYKNRDIGKYEISKKPPFWIMYLNGKSKLDDVVTNYLLDYKSKLSMRREVINNRINWWELQWARDEDIFLKPKIIVRQRCKTNNFAYTEKEFYGSADIYYLTAKTEEVNLYYILGYLNSKIFFSWFNYIGKKKGKNLEFYSTPLKESPLYYPTIQDEIRYIENLVKKQLENYSENIQDEIDNYFSKVMNIKKMSEEN</sequence>
<dbReference type="GO" id="GO:0003677">
    <property type="term" value="F:DNA binding"/>
    <property type="evidence" value="ECO:0007669"/>
    <property type="project" value="UniProtKB-KW"/>
</dbReference>
<keyword evidence="6" id="KW-0238">DNA-binding</keyword>
<evidence type="ECO:0000256" key="6">
    <source>
        <dbReference type="ARBA" id="ARBA00023125"/>
    </source>
</evidence>
<dbReference type="Gene3D" id="3.40.50.150">
    <property type="entry name" value="Vaccinia Virus protein VP39"/>
    <property type="match status" value="1"/>
</dbReference>